<evidence type="ECO:0000313" key="2">
    <source>
        <dbReference type="EnsemblMetazoa" id="CJA30733b.1"/>
    </source>
</evidence>
<dbReference type="Proteomes" id="UP000005237">
    <property type="component" value="Unassembled WGS sequence"/>
</dbReference>
<evidence type="ECO:0000259" key="1">
    <source>
        <dbReference type="Pfam" id="PF01498"/>
    </source>
</evidence>
<reference evidence="2" key="2">
    <citation type="submission" date="2022-06" db="UniProtKB">
        <authorList>
            <consortium name="EnsemblMetazoa"/>
        </authorList>
    </citation>
    <scope>IDENTIFICATION</scope>
    <source>
        <strain evidence="2">DF5081</strain>
    </source>
</reference>
<dbReference type="InterPro" id="IPR002492">
    <property type="entry name" value="Transposase_Tc1-like"/>
</dbReference>
<dbReference type="GO" id="GO:0015074">
    <property type="term" value="P:DNA integration"/>
    <property type="evidence" value="ECO:0007669"/>
    <property type="project" value="InterPro"/>
</dbReference>
<proteinExistence type="predicted"/>
<organism evidence="2 3">
    <name type="scientific">Caenorhabditis japonica</name>
    <dbReference type="NCBI Taxonomy" id="281687"/>
    <lineage>
        <taxon>Eukaryota</taxon>
        <taxon>Metazoa</taxon>
        <taxon>Ecdysozoa</taxon>
        <taxon>Nematoda</taxon>
        <taxon>Chromadorea</taxon>
        <taxon>Rhabditida</taxon>
        <taxon>Rhabditina</taxon>
        <taxon>Rhabditomorpha</taxon>
        <taxon>Rhabditoidea</taxon>
        <taxon>Rhabditidae</taxon>
        <taxon>Peloderinae</taxon>
        <taxon>Caenorhabditis</taxon>
    </lineage>
</organism>
<dbReference type="Pfam" id="PF01498">
    <property type="entry name" value="HTH_Tnp_Tc3_2"/>
    <property type="match status" value="1"/>
</dbReference>
<dbReference type="Gene3D" id="3.30.420.10">
    <property type="entry name" value="Ribonuclease H-like superfamily/Ribonuclease H"/>
    <property type="match status" value="1"/>
</dbReference>
<dbReference type="InterPro" id="IPR036397">
    <property type="entry name" value="RNaseH_sf"/>
</dbReference>
<keyword evidence="3" id="KW-1185">Reference proteome</keyword>
<dbReference type="AlphaFoldDB" id="A0A8R1E8A8"/>
<protein>
    <submittedName>
        <fullName evidence="2">HTH_Tnp_Tc3_2 domain-containing protein</fullName>
    </submittedName>
</protein>
<dbReference type="EnsemblMetazoa" id="CJA30733b.1">
    <property type="protein sequence ID" value="CJA30733b.1"/>
    <property type="gene ID" value="WBGene00206580"/>
</dbReference>
<dbReference type="GO" id="GO:0006313">
    <property type="term" value="P:DNA transposition"/>
    <property type="evidence" value="ECO:0007669"/>
    <property type="project" value="InterPro"/>
</dbReference>
<sequence>MIRRRLNDAGLFGRRPVKEPYISDRNRAARVAWARAHLNWTQSDSHGVEPLHSIRGNMDRFVYEQMLQNVMLPVARASTRLRYPFHQDNDPKQTSNHIKTAWAQVPLYVLTYLIQSMPRRCQAVIDSRGFGTEY</sequence>
<reference evidence="3" key="1">
    <citation type="submission" date="2010-08" db="EMBL/GenBank/DDBJ databases">
        <authorList>
            <consortium name="Caenorhabditis japonica Sequencing Consortium"/>
            <person name="Wilson R.K."/>
        </authorList>
    </citation>
    <scope>NUCLEOTIDE SEQUENCE [LARGE SCALE GENOMIC DNA]</scope>
    <source>
        <strain evidence="3">DF5081</strain>
    </source>
</reference>
<dbReference type="GO" id="GO:0003677">
    <property type="term" value="F:DNA binding"/>
    <property type="evidence" value="ECO:0007669"/>
    <property type="project" value="InterPro"/>
</dbReference>
<accession>A0A8R1E8A8</accession>
<name>A0A8R1E8A8_CAEJA</name>
<evidence type="ECO:0000313" key="3">
    <source>
        <dbReference type="Proteomes" id="UP000005237"/>
    </source>
</evidence>
<feature type="domain" description="Transposase Tc1-like" evidence="1">
    <location>
        <begin position="2"/>
        <end position="39"/>
    </location>
</feature>